<keyword evidence="2" id="KW-1133">Transmembrane helix</keyword>
<dbReference type="PROSITE" id="PS51898">
    <property type="entry name" value="TYR_RECOMBINASE"/>
    <property type="match status" value="1"/>
</dbReference>
<name>A0A6P1Y3K0_9SPIR</name>
<organism evidence="4 5">
    <name type="scientific">Treponema vincentii</name>
    <dbReference type="NCBI Taxonomy" id="69710"/>
    <lineage>
        <taxon>Bacteria</taxon>
        <taxon>Pseudomonadati</taxon>
        <taxon>Spirochaetota</taxon>
        <taxon>Spirochaetia</taxon>
        <taxon>Spirochaetales</taxon>
        <taxon>Treponemataceae</taxon>
        <taxon>Treponema</taxon>
    </lineage>
</organism>
<dbReference type="AlphaFoldDB" id="A0A6P1Y3K0"/>
<evidence type="ECO:0000256" key="2">
    <source>
        <dbReference type="SAM" id="Phobius"/>
    </source>
</evidence>
<feature type="transmembrane region" description="Helical" evidence="2">
    <location>
        <begin position="89"/>
        <end position="108"/>
    </location>
</feature>
<dbReference type="GO" id="GO:0003677">
    <property type="term" value="F:DNA binding"/>
    <property type="evidence" value="ECO:0007669"/>
    <property type="project" value="InterPro"/>
</dbReference>
<dbReference type="GO" id="GO:0006310">
    <property type="term" value="P:DNA recombination"/>
    <property type="evidence" value="ECO:0007669"/>
    <property type="project" value="UniProtKB-KW"/>
</dbReference>
<keyword evidence="2" id="KW-0472">Membrane</keyword>
<proteinExistence type="predicted"/>
<dbReference type="Proteomes" id="UP000464374">
    <property type="component" value="Chromosome"/>
</dbReference>
<dbReference type="InterPro" id="IPR013762">
    <property type="entry name" value="Integrase-like_cat_sf"/>
</dbReference>
<dbReference type="GO" id="GO:0015074">
    <property type="term" value="P:DNA integration"/>
    <property type="evidence" value="ECO:0007669"/>
    <property type="project" value="InterPro"/>
</dbReference>
<dbReference type="InterPro" id="IPR011010">
    <property type="entry name" value="DNA_brk_join_enz"/>
</dbReference>
<dbReference type="Gene3D" id="1.10.443.10">
    <property type="entry name" value="Intergrase catalytic core"/>
    <property type="match status" value="1"/>
</dbReference>
<dbReference type="SUPFAM" id="SSF56349">
    <property type="entry name" value="DNA breaking-rejoining enzymes"/>
    <property type="match status" value="1"/>
</dbReference>
<feature type="domain" description="Tyr recombinase" evidence="3">
    <location>
        <begin position="1"/>
        <end position="82"/>
    </location>
</feature>
<protein>
    <submittedName>
        <fullName evidence="4">Tyrosine-type recombinase/integrase</fullName>
    </submittedName>
</protein>
<dbReference type="KEGG" id="trz:GWP43_04275"/>
<dbReference type="Pfam" id="PF00589">
    <property type="entry name" value="Phage_integrase"/>
    <property type="match status" value="1"/>
</dbReference>
<evidence type="ECO:0000313" key="5">
    <source>
        <dbReference type="Proteomes" id="UP000464374"/>
    </source>
</evidence>
<gene>
    <name evidence="4" type="ORF">GWP43_04275</name>
</gene>
<dbReference type="InterPro" id="IPR002104">
    <property type="entry name" value="Integrase_catalytic"/>
</dbReference>
<evidence type="ECO:0000313" key="4">
    <source>
        <dbReference type="EMBL" id="QHX44476.1"/>
    </source>
</evidence>
<accession>A0A6P1Y3K0</accession>
<dbReference type="EMBL" id="CP048020">
    <property type="protein sequence ID" value="QHX44476.1"/>
    <property type="molecule type" value="Genomic_DNA"/>
</dbReference>
<sequence>MGEQGRYRIDPSIIQHILHESVLKSGIQKSIGCHTFHHSFATYLPESGYDIRTIQELLGHSDVSIALVYPHVLNRGDLGVQSPIDRMGFIPLACLVKICLISLLLLYSGEC</sequence>
<keyword evidence="2" id="KW-0812">Transmembrane</keyword>
<evidence type="ECO:0000259" key="3">
    <source>
        <dbReference type="PROSITE" id="PS51898"/>
    </source>
</evidence>
<keyword evidence="1" id="KW-0233">DNA recombination</keyword>
<evidence type="ECO:0000256" key="1">
    <source>
        <dbReference type="ARBA" id="ARBA00023172"/>
    </source>
</evidence>
<reference evidence="4 5" key="1">
    <citation type="submission" date="2020-01" db="EMBL/GenBank/DDBJ databases">
        <title>Complete genome sequence of a human oral phylogroup 1 Treponema sp. strain ATCC 700766, originally isolated from periodontitis dental plaque.</title>
        <authorList>
            <person name="Chan Y."/>
            <person name="Huo Y.-B."/>
            <person name="Yu X.-L."/>
            <person name="Zeng H."/>
            <person name="Leung W.-K."/>
            <person name="Watt R.M."/>
        </authorList>
    </citation>
    <scope>NUCLEOTIDE SEQUENCE [LARGE SCALE GENOMIC DNA]</scope>
    <source>
        <strain evidence="4 5">OMZ 804</strain>
    </source>
</reference>